<evidence type="ECO:0000259" key="2">
    <source>
        <dbReference type="Pfam" id="PF00144"/>
    </source>
</evidence>
<dbReference type="InterPro" id="IPR012338">
    <property type="entry name" value="Beta-lactam/transpept-like"/>
</dbReference>
<dbReference type="EMBL" id="CP136336">
    <property type="protein sequence ID" value="WOB07612.1"/>
    <property type="molecule type" value="Genomic_DNA"/>
</dbReference>
<dbReference type="SUPFAM" id="SSF56601">
    <property type="entry name" value="beta-lactamase/transpeptidase-like"/>
    <property type="match status" value="1"/>
</dbReference>
<feature type="signal peptide" evidence="1">
    <location>
        <begin position="1"/>
        <end position="26"/>
    </location>
</feature>
<name>A0ABZ0CRJ3_9BURK</name>
<sequence>MTISHSTLRRTLLATFATSAMLVAGCATPGASDGGKTPGTMNAAALQKLDELVTRDAAAGRLPGAVIVLYRDGKVVHERAIGVRNPQASSPMTADSIFRIYSMSKPIVSVGTMMLVEDGKVQLQAPISRYLPEFKDLKLGVEKKDASGNPVLELVPSPRQPTVQDLVRHTSGLTYGVFGKSLVKSEYLKAGVEGVNLSNTEFAKRIATMPLAYVPGTTWEYSRSTDVLGALIERVSGQTLGAYLQQRILGPLGMKDSGFHVPADKLGRIAEPYKVDPDSKQPVNLIDITKPPVYESGGGGMVSTAADYLRFCRMMLNGGELDGVRILSPKTVASMMSDHLGEDVIRTSRIPGTTTGYLPGPGYGFGLGFAVRLAPGESASASSVGESNWGGFGGTAFWIDPKEKLIAIWMMQAPGQREHYRAVFRNMVYGAF</sequence>
<feature type="chain" id="PRO_5046134454" evidence="1">
    <location>
        <begin position="27"/>
        <end position="432"/>
    </location>
</feature>
<evidence type="ECO:0000256" key="1">
    <source>
        <dbReference type="SAM" id="SignalP"/>
    </source>
</evidence>
<keyword evidence="1" id="KW-0732">Signal</keyword>
<keyword evidence="3" id="KW-0378">Hydrolase</keyword>
<dbReference type="EC" id="3.1.1.103" evidence="3"/>
<dbReference type="InterPro" id="IPR001466">
    <property type="entry name" value="Beta-lactam-related"/>
</dbReference>
<dbReference type="Gene3D" id="3.40.710.10">
    <property type="entry name" value="DD-peptidase/beta-lactamase superfamily"/>
    <property type="match status" value="1"/>
</dbReference>
<evidence type="ECO:0000313" key="3">
    <source>
        <dbReference type="EMBL" id="WOB07612.1"/>
    </source>
</evidence>
<keyword evidence="4" id="KW-1185">Reference proteome</keyword>
<dbReference type="GO" id="GO:0016787">
    <property type="term" value="F:hydrolase activity"/>
    <property type="evidence" value="ECO:0007669"/>
    <property type="project" value="UniProtKB-KW"/>
</dbReference>
<gene>
    <name evidence="3" type="ORF">RXV79_22205</name>
</gene>
<reference evidence="3 4" key="1">
    <citation type="submission" date="2023-10" db="EMBL/GenBank/DDBJ databases">
        <title>Bacteria for the degradation of biodegradable plastic PBAT(Polybutylene adipate terephthalate).</title>
        <authorList>
            <person name="Weon H.-Y."/>
            <person name="Yeon J."/>
        </authorList>
    </citation>
    <scope>NUCLEOTIDE SEQUENCE [LARGE SCALE GENOMIC DNA]</scope>
    <source>
        <strain evidence="3 4">SBD 7-3</strain>
    </source>
</reference>
<protein>
    <submittedName>
        <fullName evidence="3">Serine hydrolase domain-containing protein</fullName>
        <ecNumber evidence="3">3.1.1.103</ecNumber>
    </submittedName>
</protein>
<dbReference type="PANTHER" id="PTHR43283:SF3">
    <property type="entry name" value="BETA-LACTAMASE FAMILY PROTEIN (AFU_ORTHOLOGUE AFUA_5G07500)"/>
    <property type="match status" value="1"/>
</dbReference>
<dbReference type="RefSeq" id="WP_316700269.1">
    <property type="nucleotide sequence ID" value="NZ_CP136336.1"/>
</dbReference>
<feature type="domain" description="Beta-lactamase-related" evidence="2">
    <location>
        <begin position="49"/>
        <end position="418"/>
    </location>
</feature>
<organism evidence="3 4">
    <name type="scientific">Piscinibacter gummiphilus</name>
    <dbReference type="NCBI Taxonomy" id="946333"/>
    <lineage>
        <taxon>Bacteria</taxon>
        <taxon>Pseudomonadati</taxon>
        <taxon>Pseudomonadota</taxon>
        <taxon>Betaproteobacteria</taxon>
        <taxon>Burkholderiales</taxon>
        <taxon>Sphaerotilaceae</taxon>
        <taxon>Piscinibacter</taxon>
    </lineage>
</organism>
<proteinExistence type="predicted"/>
<dbReference type="Pfam" id="PF00144">
    <property type="entry name" value="Beta-lactamase"/>
    <property type="match status" value="1"/>
</dbReference>
<dbReference type="PANTHER" id="PTHR43283">
    <property type="entry name" value="BETA-LACTAMASE-RELATED"/>
    <property type="match status" value="1"/>
</dbReference>
<dbReference type="Proteomes" id="UP001303946">
    <property type="component" value="Chromosome"/>
</dbReference>
<dbReference type="InterPro" id="IPR050789">
    <property type="entry name" value="Diverse_Enzym_Activities"/>
</dbReference>
<evidence type="ECO:0000313" key="4">
    <source>
        <dbReference type="Proteomes" id="UP001303946"/>
    </source>
</evidence>
<accession>A0ABZ0CRJ3</accession>